<feature type="active site" description="Nucleophile" evidence="6">
    <location>
        <position position="110"/>
    </location>
</feature>
<dbReference type="Pfam" id="PF02016">
    <property type="entry name" value="Peptidase_S66"/>
    <property type="match status" value="1"/>
</dbReference>
<name>A0A937JWW3_9BACT</name>
<comment type="caution">
    <text evidence="9">The sequence shown here is derived from an EMBL/GenBank/DDBJ whole genome shotgun (WGS) entry which is preliminary data.</text>
</comment>
<dbReference type="InterPro" id="IPR040921">
    <property type="entry name" value="Peptidase_S66C"/>
</dbReference>
<keyword evidence="2" id="KW-0121">Carboxypeptidase</keyword>
<dbReference type="SUPFAM" id="SSF141986">
    <property type="entry name" value="LD-carboxypeptidase A C-terminal domain-like"/>
    <property type="match status" value="1"/>
</dbReference>
<dbReference type="EMBL" id="JAESIY010000001">
    <property type="protein sequence ID" value="MBL3654908.1"/>
    <property type="molecule type" value="Genomic_DNA"/>
</dbReference>
<dbReference type="GO" id="GO:0008236">
    <property type="term" value="F:serine-type peptidase activity"/>
    <property type="evidence" value="ECO:0007669"/>
    <property type="project" value="UniProtKB-KW"/>
</dbReference>
<evidence type="ECO:0000259" key="8">
    <source>
        <dbReference type="Pfam" id="PF17676"/>
    </source>
</evidence>
<proteinExistence type="inferred from homology"/>
<feature type="active site" description="Charge relay system" evidence="6">
    <location>
        <position position="203"/>
    </location>
</feature>
<dbReference type="Gene3D" id="3.40.50.10740">
    <property type="entry name" value="Class I glutamine amidotransferase-like"/>
    <property type="match status" value="1"/>
</dbReference>
<dbReference type="GO" id="GO:0004180">
    <property type="term" value="F:carboxypeptidase activity"/>
    <property type="evidence" value="ECO:0007669"/>
    <property type="project" value="UniProtKB-KW"/>
</dbReference>
<dbReference type="InterPro" id="IPR027478">
    <property type="entry name" value="LdcA_N"/>
</dbReference>
<dbReference type="Proteomes" id="UP000659388">
    <property type="component" value="Unassembled WGS sequence"/>
</dbReference>
<evidence type="ECO:0000256" key="1">
    <source>
        <dbReference type="ARBA" id="ARBA00010233"/>
    </source>
</evidence>
<evidence type="ECO:0000256" key="4">
    <source>
        <dbReference type="ARBA" id="ARBA00022801"/>
    </source>
</evidence>
<comment type="similarity">
    <text evidence="1">Belongs to the peptidase S66 family.</text>
</comment>
<dbReference type="InterPro" id="IPR040449">
    <property type="entry name" value="Peptidase_S66_N"/>
</dbReference>
<accession>A0A937JWW3</accession>
<evidence type="ECO:0000256" key="6">
    <source>
        <dbReference type="PIRSR" id="PIRSR028757-1"/>
    </source>
</evidence>
<feature type="domain" description="LD-carboxypeptidase C-terminal" evidence="8">
    <location>
        <begin position="173"/>
        <end position="285"/>
    </location>
</feature>
<evidence type="ECO:0000256" key="3">
    <source>
        <dbReference type="ARBA" id="ARBA00022670"/>
    </source>
</evidence>
<dbReference type="AlphaFoldDB" id="A0A937JWW3"/>
<dbReference type="InterPro" id="IPR027461">
    <property type="entry name" value="Carboxypeptidase_A_C_sf"/>
</dbReference>
<dbReference type="SUPFAM" id="SSF52317">
    <property type="entry name" value="Class I glutamine amidotransferase-like"/>
    <property type="match status" value="1"/>
</dbReference>
<dbReference type="Gene3D" id="3.50.30.60">
    <property type="entry name" value="LD-carboxypeptidase A C-terminal domain-like"/>
    <property type="match status" value="1"/>
</dbReference>
<dbReference type="InterPro" id="IPR003507">
    <property type="entry name" value="S66_fam"/>
</dbReference>
<keyword evidence="5" id="KW-0720">Serine protease</keyword>
<evidence type="ECO:0000259" key="7">
    <source>
        <dbReference type="Pfam" id="PF02016"/>
    </source>
</evidence>
<feature type="active site" description="Charge relay system" evidence="6">
    <location>
        <position position="273"/>
    </location>
</feature>
<feature type="domain" description="LD-carboxypeptidase N-terminal" evidence="7">
    <location>
        <begin position="14"/>
        <end position="129"/>
    </location>
</feature>
<dbReference type="GO" id="GO:0006508">
    <property type="term" value="P:proteolysis"/>
    <property type="evidence" value="ECO:0007669"/>
    <property type="project" value="UniProtKB-KW"/>
</dbReference>
<dbReference type="RefSeq" id="WP_202242019.1">
    <property type="nucleotide sequence ID" value="NZ_JAESIY010000001.1"/>
</dbReference>
<dbReference type="CDD" id="cd07025">
    <property type="entry name" value="Peptidase_S66"/>
    <property type="match status" value="1"/>
</dbReference>
<gene>
    <name evidence="9" type="ORF">JL102_02100</name>
</gene>
<dbReference type="Pfam" id="PF17676">
    <property type="entry name" value="Peptidase_S66C"/>
    <property type="match status" value="1"/>
</dbReference>
<sequence length="299" mass="33173">MNLRPPLLRAGDKIGIVSPSRMILPEQIDHAINVFQEWDLEVILSPQLYASEGYFAGADEIRRAEMQSCLDNPELKAVLCARGGYGMTRFIDDIDFSGIKNYPKWLVGFSDITAMHVALNNNNIESIHGIMPAQFGYEGVSESVSSLKKILFEGSVKYSIKGSYRNRHGIAKAEVIGGNLSLLADSLGTATEVQAKGKIMLIEEIDEYLYKIDRMLTQLRRAGKFDDLAGVIVGDFSGVKDTTIPFGKNIKDLIGSHFESYSYPLCFDFPAGHEPYNLAIPFGRSLSFMVNENEVSLLE</sequence>
<reference evidence="9" key="1">
    <citation type="submission" date="2021-01" db="EMBL/GenBank/DDBJ databases">
        <title>Fulvivirga kasyanovii gen. nov., sp nov., a novel member of the phylum Bacteroidetes isolated from seawater in a mussel farm.</title>
        <authorList>
            <person name="Zhao L.-H."/>
            <person name="Wang Z.-J."/>
        </authorList>
    </citation>
    <scope>NUCLEOTIDE SEQUENCE</scope>
    <source>
        <strain evidence="9">2943</strain>
    </source>
</reference>
<keyword evidence="3" id="KW-0645">Protease</keyword>
<dbReference type="InterPro" id="IPR029062">
    <property type="entry name" value="Class_I_gatase-like"/>
</dbReference>
<evidence type="ECO:0000313" key="10">
    <source>
        <dbReference type="Proteomes" id="UP000659388"/>
    </source>
</evidence>
<evidence type="ECO:0000313" key="9">
    <source>
        <dbReference type="EMBL" id="MBL3654908.1"/>
    </source>
</evidence>
<keyword evidence="10" id="KW-1185">Reference proteome</keyword>
<dbReference type="PIRSF" id="PIRSF028757">
    <property type="entry name" value="LD-carboxypeptidase"/>
    <property type="match status" value="1"/>
</dbReference>
<evidence type="ECO:0000256" key="5">
    <source>
        <dbReference type="ARBA" id="ARBA00022825"/>
    </source>
</evidence>
<keyword evidence="4" id="KW-0378">Hydrolase</keyword>
<protein>
    <submittedName>
        <fullName evidence="9">LD-carboxypeptidase</fullName>
    </submittedName>
</protein>
<evidence type="ECO:0000256" key="2">
    <source>
        <dbReference type="ARBA" id="ARBA00022645"/>
    </source>
</evidence>
<dbReference type="PANTHER" id="PTHR30237">
    <property type="entry name" value="MURAMOYLTETRAPEPTIDE CARBOXYPEPTIDASE"/>
    <property type="match status" value="1"/>
</dbReference>
<organism evidence="9 10">
    <name type="scientific">Fulvivirga sediminis</name>
    <dbReference type="NCBI Taxonomy" id="2803949"/>
    <lineage>
        <taxon>Bacteria</taxon>
        <taxon>Pseudomonadati</taxon>
        <taxon>Bacteroidota</taxon>
        <taxon>Cytophagia</taxon>
        <taxon>Cytophagales</taxon>
        <taxon>Fulvivirgaceae</taxon>
        <taxon>Fulvivirga</taxon>
    </lineage>
</organism>
<dbReference type="PANTHER" id="PTHR30237:SF2">
    <property type="entry name" value="MUREIN TETRAPEPTIDE CARBOXYPEPTIDASE"/>
    <property type="match status" value="1"/>
</dbReference>